<proteinExistence type="predicted"/>
<organism evidence="1 2">
    <name type="scientific">Leadbettera azotonutricia (strain ATCC BAA-888 / DSM 13862 / ZAS-9)</name>
    <name type="common">Treponema azotonutricium</name>
    <dbReference type="NCBI Taxonomy" id="545695"/>
    <lineage>
        <taxon>Bacteria</taxon>
        <taxon>Pseudomonadati</taxon>
        <taxon>Spirochaetota</taxon>
        <taxon>Spirochaetia</taxon>
        <taxon>Spirochaetales</taxon>
        <taxon>Breznakiellaceae</taxon>
        <taxon>Leadbettera</taxon>
    </lineage>
</organism>
<evidence type="ECO:0000313" key="1">
    <source>
        <dbReference type="EMBL" id="AEF82165.1"/>
    </source>
</evidence>
<dbReference type="HOGENOM" id="CLU_3223394_0_0_12"/>
<reference evidence="2" key="1">
    <citation type="submission" date="2009-12" db="EMBL/GenBank/DDBJ databases">
        <title>Complete sequence of Treponema azotonutricium strain ZAS-9.</title>
        <authorList>
            <person name="Tetu S.G."/>
            <person name="Matson E."/>
            <person name="Ren Q."/>
            <person name="Seshadri R."/>
            <person name="Elbourne L."/>
            <person name="Hassan K.A."/>
            <person name="Durkin A."/>
            <person name="Radune D."/>
            <person name="Mohamoud Y."/>
            <person name="Shay R."/>
            <person name="Jin S."/>
            <person name="Zhang X."/>
            <person name="Lucey K."/>
            <person name="Ballor N.R."/>
            <person name="Ottesen E."/>
            <person name="Rosenthal R."/>
            <person name="Allen A."/>
            <person name="Leadbetter J.R."/>
            <person name="Paulsen I.T."/>
        </authorList>
    </citation>
    <scope>NUCLEOTIDE SEQUENCE [LARGE SCALE GENOMIC DNA]</scope>
    <source>
        <strain evidence="2">ATCC BAA-888 / DSM 13862 / ZAS-9</strain>
    </source>
</reference>
<dbReference type="AlphaFoldDB" id="F5YB49"/>
<accession>F5YB49</accession>
<dbReference type="KEGG" id="taz:TREAZ_3020"/>
<dbReference type="InParanoid" id="F5YB49"/>
<protein>
    <submittedName>
        <fullName evidence="1">Uncharacterized protein</fullName>
    </submittedName>
</protein>
<reference evidence="1 2" key="2">
    <citation type="journal article" date="2011" name="ISME J.">
        <title>RNA-seq reveals cooperative metabolic interactions between two termite-gut spirochete species in co-culture.</title>
        <authorList>
            <person name="Rosenthal A.Z."/>
            <person name="Matson E.G."/>
            <person name="Eldar A."/>
            <person name="Leadbetter J.R."/>
        </authorList>
    </citation>
    <scope>NUCLEOTIDE SEQUENCE [LARGE SCALE GENOMIC DNA]</scope>
    <source>
        <strain evidence="2">ATCC BAA-888 / DSM 13862 / ZAS-9</strain>
    </source>
</reference>
<sequence>MGGSTDRPHIEDTKLKIKGNSFSQEFSRISTFFDGNGLITFKCN</sequence>
<dbReference type="Proteomes" id="UP000009222">
    <property type="component" value="Chromosome"/>
</dbReference>
<name>F5YB49_LEAAZ</name>
<dbReference type="EMBL" id="CP001841">
    <property type="protein sequence ID" value="AEF82165.1"/>
    <property type="molecule type" value="Genomic_DNA"/>
</dbReference>
<gene>
    <name evidence="1" type="ordered locus">TREAZ_3020</name>
</gene>
<keyword evidence="2" id="KW-1185">Reference proteome</keyword>
<evidence type="ECO:0000313" key="2">
    <source>
        <dbReference type="Proteomes" id="UP000009222"/>
    </source>
</evidence>